<dbReference type="InterPro" id="IPR036397">
    <property type="entry name" value="RNaseH_sf"/>
</dbReference>
<comment type="caution">
    <text evidence="1">The sequence shown here is derived from an EMBL/GenBank/DDBJ whole genome shotgun (WGS) entry which is preliminary data.</text>
</comment>
<dbReference type="GO" id="GO:0003676">
    <property type="term" value="F:nucleic acid binding"/>
    <property type="evidence" value="ECO:0007669"/>
    <property type="project" value="InterPro"/>
</dbReference>
<dbReference type="Gramene" id="Psat04G0583400-T1">
    <property type="protein sequence ID" value="KAI5422546.1"/>
    <property type="gene ID" value="KIW84_045834"/>
</dbReference>
<organism evidence="1 2">
    <name type="scientific">Pisum sativum</name>
    <name type="common">Garden pea</name>
    <name type="synonym">Lathyrus oleraceus</name>
    <dbReference type="NCBI Taxonomy" id="3888"/>
    <lineage>
        <taxon>Eukaryota</taxon>
        <taxon>Viridiplantae</taxon>
        <taxon>Streptophyta</taxon>
        <taxon>Embryophyta</taxon>
        <taxon>Tracheophyta</taxon>
        <taxon>Spermatophyta</taxon>
        <taxon>Magnoliopsida</taxon>
        <taxon>eudicotyledons</taxon>
        <taxon>Gunneridae</taxon>
        <taxon>Pentapetalae</taxon>
        <taxon>rosids</taxon>
        <taxon>fabids</taxon>
        <taxon>Fabales</taxon>
        <taxon>Fabaceae</taxon>
        <taxon>Papilionoideae</taxon>
        <taxon>50 kb inversion clade</taxon>
        <taxon>NPAAA clade</taxon>
        <taxon>Hologalegina</taxon>
        <taxon>IRL clade</taxon>
        <taxon>Fabeae</taxon>
        <taxon>Lathyrus</taxon>
    </lineage>
</organism>
<reference evidence="1 2" key="1">
    <citation type="journal article" date="2022" name="Nat. Genet.">
        <title>Improved pea reference genome and pan-genome highlight genomic features and evolutionary characteristics.</title>
        <authorList>
            <person name="Yang T."/>
            <person name="Liu R."/>
            <person name="Luo Y."/>
            <person name="Hu S."/>
            <person name="Wang D."/>
            <person name="Wang C."/>
            <person name="Pandey M.K."/>
            <person name="Ge S."/>
            <person name="Xu Q."/>
            <person name="Li N."/>
            <person name="Li G."/>
            <person name="Huang Y."/>
            <person name="Saxena R.K."/>
            <person name="Ji Y."/>
            <person name="Li M."/>
            <person name="Yan X."/>
            <person name="He Y."/>
            <person name="Liu Y."/>
            <person name="Wang X."/>
            <person name="Xiang C."/>
            <person name="Varshney R.K."/>
            <person name="Ding H."/>
            <person name="Gao S."/>
            <person name="Zong X."/>
        </authorList>
    </citation>
    <scope>NUCLEOTIDE SEQUENCE [LARGE SCALE GENOMIC DNA]</scope>
    <source>
        <strain evidence="1 2">cv. Zhongwan 6</strain>
    </source>
</reference>
<dbReference type="Gene3D" id="3.30.420.10">
    <property type="entry name" value="Ribonuclease H-like superfamily/Ribonuclease H"/>
    <property type="match status" value="1"/>
</dbReference>
<dbReference type="InterPro" id="IPR012337">
    <property type="entry name" value="RNaseH-like_sf"/>
</dbReference>
<gene>
    <name evidence="1" type="ORF">KIW84_045834</name>
</gene>
<sequence length="227" mass="25649">MDPVGNDSATVRYDFENPIYQAEDGSEEDCEVPGELARLFKIKHHNSSPYRPKTNGAVEAANNIKNITVTHKDWHEMLPFALHGYRTSTGATPFSLVYGMEAVLPVEVQIPSLRIVKDAGLDEDEWIQTRLDQINLIAEKRLAVVCHEQIHQKRMTQAFNKKVKRRVYQIGNLVIKRIILPQGDPRGKWTPTYEGPFVVKKVFSGGAKMLATMDDEESPASREHGHS</sequence>
<dbReference type="PANTHER" id="PTHR48475:SF1">
    <property type="entry name" value="RNASE H TYPE-1 DOMAIN-CONTAINING PROTEIN"/>
    <property type="match status" value="1"/>
</dbReference>
<dbReference type="Proteomes" id="UP001058974">
    <property type="component" value="Chromosome 4"/>
</dbReference>
<evidence type="ECO:0000313" key="2">
    <source>
        <dbReference type="Proteomes" id="UP001058974"/>
    </source>
</evidence>
<protein>
    <recommendedName>
        <fullName evidence="3">Integrase catalytic domain-containing protein</fullName>
    </recommendedName>
</protein>
<dbReference type="EMBL" id="JAMSHJ010000004">
    <property type="protein sequence ID" value="KAI5422546.1"/>
    <property type="molecule type" value="Genomic_DNA"/>
</dbReference>
<dbReference type="PANTHER" id="PTHR48475">
    <property type="entry name" value="RIBONUCLEASE H"/>
    <property type="match status" value="1"/>
</dbReference>
<accession>A0A9D4XK12</accession>
<dbReference type="AlphaFoldDB" id="A0A9D4XK12"/>
<name>A0A9D4XK12_PEA</name>
<proteinExistence type="predicted"/>
<evidence type="ECO:0000313" key="1">
    <source>
        <dbReference type="EMBL" id="KAI5422546.1"/>
    </source>
</evidence>
<keyword evidence="2" id="KW-1185">Reference proteome</keyword>
<evidence type="ECO:0008006" key="3">
    <source>
        <dbReference type="Google" id="ProtNLM"/>
    </source>
</evidence>
<dbReference type="SUPFAM" id="SSF53098">
    <property type="entry name" value="Ribonuclease H-like"/>
    <property type="match status" value="1"/>
</dbReference>